<organism evidence="1 2">
    <name type="scientific">Massilia rubra</name>
    <dbReference type="NCBI Taxonomy" id="2607910"/>
    <lineage>
        <taxon>Bacteria</taxon>
        <taxon>Pseudomonadati</taxon>
        <taxon>Pseudomonadota</taxon>
        <taxon>Betaproteobacteria</taxon>
        <taxon>Burkholderiales</taxon>
        <taxon>Oxalobacteraceae</taxon>
        <taxon>Telluria group</taxon>
        <taxon>Massilia</taxon>
    </lineage>
</organism>
<dbReference type="Pfam" id="PF14136">
    <property type="entry name" value="DUF4303"/>
    <property type="match status" value="1"/>
</dbReference>
<proteinExistence type="predicted"/>
<reference evidence="1 2" key="1">
    <citation type="submission" date="2019-09" db="EMBL/GenBank/DDBJ databases">
        <title>Taxonomy of Antarctic Massilia spp.: description of Massilia rubra sp. nov., Massilia aquatica sp. nov., Massilia mucilaginosa sp. nov., Massilia frigida sp. nov. isolated from streams, lakes and regoliths.</title>
        <authorList>
            <person name="Holochova P."/>
            <person name="Sedlacek I."/>
            <person name="Kralova S."/>
            <person name="Maslanova I."/>
            <person name="Busse H.-J."/>
            <person name="Stankova E."/>
            <person name="Vrbovska V."/>
            <person name="Kovarovic V."/>
            <person name="Bartak M."/>
            <person name="Svec P."/>
            <person name="Pantucek R."/>
        </authorList>
    </citation>
    <scope>NUCLEOTIDE SEQUENCE [LARGE SCALE GENOMIC DNA]</scope>
    <source>
        <strain evidence="1 2">CCM 8692</strain>
    </source>
</reference>
<accession>A0ABX0LS27</accession>
<evidence type="ECO:0000313" key="1">
    <source>
        <dbReference type="EMBL" id="NHZ32946.1"/>
    </source>
</evidence>
<keyword evidence="2" id="KW-1185">Reference proteome</keyword>
<dbReference type="Proteomes" id="UP000785613">
    <property type="component" value="Unassembled WGS sequence"/>
</dbReference>
<comment type="caution">
    <text evidence="1">The sequence shown here is derived from an EMBL/GenBank/DDBJ whole genome shotgun (WGS) entry which is preliminary data.</text>
</comment>
<dbReference type="InterPro" id="IPR025409">
    <property type="entry name" value="DUF4303"/>
</dbReference>
<name>A0ABX0LS27_9BURK</name>
<evidence type="ECO:0000313" key="2">
    <source>
        <dbReference type="Proteomes" id="UP000785613"/>
    </source>
</evidence>
<dbReference type="RefSeq" id="WP_167222142.1">
    <property type="nucleotide sequence ID" value="NZ_VUYU01000002.1"/>
</dbReference>
<sequence length="185" mass="20553">MNANELELFLSEVRPVLIEAICIGVQEHVESLRCKGIDFYAYALLPGEVYDLHDIVAVTNSLTDVAVPIEDSQYSYYRFCVDEWKHWHSDGFAAANTVMLEANQRFAAAHAGVEYAMDDVQIAYANGLLDSILSGIDQAKRRGTFVGTDPFLAIWISDSGSEIIAESVKRLNNTDVFADFMAEFG</sequence>
<gene>
    <name evidence="1" type="ORF">F0185_04995</name>
</gene>
<protein>
    <submittedName>
        <fullName evidence="1">DUF4303 domain-containing protein</fullName>
    </submittedName>
</protein>
<dbReference type="EMBL" id="VUYU01000002">
    <property type="protein sequence ID" value="NHZ32946.1"/>
    <property type="molecule type" value="Genomic_DNA"/>
</dbReference>